<keyword evidence="4" id="KW-1185">Reference proteome</keyword>
<feature type="region of interest" description="Disordered" evidence="1">
    <location>
        <begin position="1"/>
        <end position="30"/>
    </location>
</feature>
<evidence type="ECO:0000313" key="4">
    <source>
        <dbReference type="Proteomes" id="UP000239649"/>
    </source>
</evidence>
<dbReference type="STRING" id="554055.A0A2P6V782"/>
<dbReference type="SMART" id="SM00212">
    <property type="entry name" value="UBCc"/>
    <property type="match status" value="1"/>
</dbReference>
<dbReference type="InterPro" id="IPR016135">
    <property type="entry name" value="UBQ-conjugating_enzyme/RWD"/>
</dbReference>
<dbReference type="InterPro" id="IPR000608">
    <property type="entry name" value="UBC"/>
</dbReference>
<dbReference type="SUPFAM" id="SSF54495">
    <property type="entry name" value="UBC-like"/>
    <property type="match status" value="1"/>
</dbReference>
<feature type="domain" description="UBC core" evidence="2">
    <location>
        <begin position="29"/>
        <end position="175"/>
    </location>
</feature>
<dbReference type="PROSITE" id="PS50127">
    <property type="entry name" value="UBC_2"/>
    <property type="match status" value="1"/>
</dbReference>
<dbReference type="InterPro" id="IPR050113">
    <property type="entry name" value="Ub_conjugating_enzyme"/>
</dbReference>
<dbReference type="EMBL" id="LHPF02000023">
    <property type="protein sequence ID" value="PSC69946.1"/>
    <property type="molecule type" value="Genomic_DNA"/>
</dbReference>
<evidence type="ECO:0000259" key="2">
    <source>
        <dbReference type="PROSITE" id="PS50127"/>
    </source>
</evidence>
<dbReference type="Gene3D" id="3.10.110.10">
    <property type="entry name" value="Ubiquitin Conjugating Enzyme"/>
    <property type="match status" value="1"/>
</dbReference>
<dbReference type="AlphaFoldDB" id="A0A2P6V782"/>
<sequence length="196" mass="21416">MLQHPLIDVRRPTSPASPRSPSRSPTTQAGSLRLQKDLSELDLPASNVELRFPHGADRLSRFEVALRPDEGCYAGGNFLFEFRVPDSYPSDPPQVRALTQVFHPAIDTEGHVDMSLLGADWRPDMSIKTVIYGLHRLFLLPDSDDSLNSAAGSLMHSDRPGFNRAVEESVAQGATIAGKFYPAAHGERNLPGSNEG</sequence>
<dbReference type="CDD" id="cd23794">
    <property type="entry name" value="UBCc_UBE2F_UBE2M"/>
    <property type="match status" value="1"/>
</dbReference>
<name>A0A2P6V782_9CHLO</name>
<organism evidence="3 4">
    <name type="scientific">Micractinium conductrix</name>
    <dbReference type="NCBI Taxonomy" id="554055"/>
    <lineage>
        <taxon>Eukaryota</taxon>
        <taxon>Viridiplantae</taxon>
        <taxon>Chlorophyta</taxon>
        <taxon>core chlorophytes</taxon>
        <taxon>Trebouxiophyceae</taxon>
        <taxon>Chlorellales</taxon>
        <taxon>Chlorellaceae</taxon>
        <taxon>Chlorella clade</taxon>
        <taxon>Micractinium</taxon>
    </lineage>
</organism>
<evidence type="ECO:0000256" key="1">
    <source>
        <dbReference type="SAM" id="MobiDB-lite"/>
    </source>
</evidence>
<evidence type="ECO:0000313" key="3">
    <source>
        <dbReference type="EMBL" id="PSC69946.1"/>
    </source>
</evidence>
<dbReference type="Proteomes" id="UP000239649">
    <property type="component" value="Unassembled WGS sequence"/>
</dbReference>
<proteinExistence type="predicted"/>
<comment type="caution">
    <text evidence="3">The sequence shown here is derived from an EMBL/GenBank/DDBJ whole genome shotgun (WGS) entry which is preliminary data.</text>
</comment>
<accession>A0A2P6V782</accession>
<dbReference type="Pfam" id="PF00179">
    <property type="entry name" value="UQ_con"/>
    <property type="match status" value="1"/>
</dbReference>
<gene>
    <name evidence="3" type="ORF">C2E20_6625</name>
</gene>
<dbReference type="OrthoDB" id="10249039at2759"/>
<dbReference type="PANTHER" id="PTHR24067">
    <property type="entry name" value="UBIQUITIN-CONJUGATING ENZYME E2"/>
    <property type="match status" value="1"/>
</dbReference>
<protein>
    <submittedName>
        <fullName evidence="3">NEDD8-conjugating enzyme Ubc12</fullName>
    </submittedName>
</protein>
<feature type="compositionally biased region" description="Low complexity" evidence="1">
    <location>
        <begin position="12"/>
        <end position="27"/>
    </location>
</feature>
<reference evidence="3 4" key="1">
    <citation type="journal article" date="2018" name="Plant J.">
        <title>Genome sequences of Chlorella sorokiniana UTEX 1602 and Micractinium conductrix SAG 241.80: implications to maltose excretion by a green alga.</title>
        <authorList>
            <person name="Arriola M.B."/>
            <person name="Velmurugan N."/>
            <person name="Zhang Y."/>
            <person name="Plunkett M.H."/>
            <person name="Hondzo H."/>
            <person name="Barney B.M."/>
        </authorList>
    </citation>
    <scope>NUCLEOTIDE SEQUENCE [LARGE SCALE GENOMIC DNA]</scope>
    <source>
        <strain evidence="3 4">SAG 241.80</strain>
    </source>
</reference>